<name>A0ACD3A370_9AGAR</name>
<accession>A0ACD3A370</accession>
<dbReference type="EMBL" id="ML208827">
    <property type="protein sequence ID" value="TFK60126.1"/>
    <property type="molecule type" value="Genomic_DNA"/>
</dbReference>
<reference evidence="1 2" key="1">
    <citation type="journal article" date="2019" name="Nat. Ecol. Evol.">
        <title>Megaphylogeny resolves global patterns of mushroom evolution.</title>
        <authorList>
            <person name="Varga T."/>
            <person name="Krizsan K."/>
            <person name="Foldi C."/>
            <person name="Dima B."/>
            <person name="Sanchez-Garcia M."/>
            <person name="Sanchez-Ramirez S."/>
            <person name="Szollosi G.J."/>
            <person name="Szarkandi J.G."/>
            <person name="Papp V."/>
            <person name="Albert L."/>
            <person name="Andreopoulos W."/>
            <person name="Angelini C."/>
            <person name="Antonin V."/>
            <person name="Barry K.W."/>
            <person name="Bougher N.L."/>
            <person name="Buchanan P."/>
            <person name="Buyck B."/>
            <person name="Bense V."/>
            <person name="Catcheside P."/>
            <person name="Chovatia M."/>
            <person name="Cooper J."/>
            <person name="Damon W."/>
            <person name="Desjardin D."/>
            <person name="Finy P."/>
            <person name="Geml J."/>
            <person name="Haridas S."/>
            <person name="Hughes K."/>
            <person name="Justo A."/>
            <person name="Karasinski D."/>
            <person name="Kautmanova I."/>
            <person name="Kiss B."/>
            <person name="Kocsube S."/>
            <person name="Kotiranta H."/>
            <person name="LaButti K.M."/>
            <person name="Lechner B.E."/>
            <person name="Liimatainen K."/>
            <person name="Lipzen A."/>
            <person name="Lukacs Z."/>
            <person name="Mihaltcheva S."/>
            <person name="Morgado L.N."/>
            <person name="Niskanen T."/>
            <person name="Noordeloos M.E."/>
            <person name="Ohm R.A."/>
            <person name="Ortiz-Santana B."/>
            <person name="Ovrebo C."/>
            <person name="Racz N."/>
            <person name="Riley R."/>
            <person name="Savchenko A."/>
            <person name="Shiryaev A."/>
            <person name="Soop K."/>
            <person name="Spirin V."/>
            <person name="Szebenyi C."/>
            <person name="Tomsovsky M."/>
            <person name="Tulloss R.E."/>
            <person name="Uehling J."/>
            <person name="Grigoriev I.V."/>
            <person name="Vagvolgyi C."/>
            <person name="Papp T."/>
            <person name="Martin F.M."/>
            <person name="Miettinen O."/>
            <person name="Hibbett D.S."/>
            <person name="Nagy L.G."/>
        </authorList>
    </citation>
    <scope>NUCLEOTIDE SEQUENCE [LARGE SCALE GENOMIC DNA]</scope>
    <source>
        <strain evidence="1 2">NL-1719</strain>
    </source>
</reference>
<sequence length="247" mass="26373">MASTPQQGSRALGISEFNPPSTSTPAAASLLVEWTANPDEGKMQDPLVLTSKKLDMEELTLRYVKENIKHNQLDPGSRLPQAMLLKEVQEGMFSFGPTAESGLEPGLTPLPAGFESALEGFLSDLTPLPSEDELAEPDTDGLVEPSRAVLVDEHVGDDVVEEHTRRVRPRLDLAHDEEADADDEGGNKSSSAGLSPVSSTAASPVSSSPARPSSPASENDGEVTGQKRHRPHEVVREGHISNLNRAT</sequence>
<keyword evidence="2" id="KW-1185">Reference proteome</keyword>
<protein>
    <submittedName>
        <fullName evidence="1">Uncharacterized protein</fullName>
    </submittedName>
</protein>
<evidence type="ECO:0000313" key="2">
    <source>
        <dbReference type="Proteomes" id="UP000308600"/>
    </source>
</evidence>
<dbReference type="Proteomes" id="UP000308600">
    <property type="component" value="Unassembled WGS sequence"/>
</dbReference>
<gene>
    <name evidence="1" type="ORF">BDN72DRAFT_905239</name>
</gene>
<proteinExistence type="predicted"/>
<evidence type="ECO:0000313" key="1">
    <source>
        <dbReference type="EMBL" id="TFK60126.1"/>
    </source>
</evidence>
<organism evidence="1 2">
    <name type="scientific">Pluteus cervinus</name>
    <dbReference type="NCBI Taxonomy" id="181527"/>
    <lineage>
        <taxon>Eukaryota</taxon>
        <taxon>Fungi</taxon>
        <taxon>Dikarya</taxon>
        <taxon>Basidiomycota</taxon>
        <taxon>Agaricomycotina</taxon>
        <taxon>Agaricomycetes</taxon>
        <taxon>Agaricomycetidae</taxon>
        <taxon>Agaricales</taxon>
        <taxon>Pluteineae</taxon>
        <taxon>Pluteaceae</taxon>
        <taxon>Pluteus</taxon>
    </lineage>
</organism>